<evidence type="ECO:0000259" key="5">
    <source>
        <dbReference type="PROSITE" id="PS51078"/>
    </source>
</evidence>
<dbReference type="PANTHER" id="PTHR30136">
    <property type="entry name" value="HELIX-TURN-HELIX TRANSCRIPTIONAL REGULATOR, ICLR FAMILY"/>
    <property type="match status" value="1"/>
</dbReference>
<dbReference type="EMBL" id="CP028339">
    <property type="protein sequence ID" value="AVR87115.1"/>
    <property type="molecule type" value="Genomic_DNA"/>
</dbReference>
<accession>A0A2R4BIG9</accession>
<dbReference type="KEGG" id="tak:Tharo_0164"/>
<dbReference type="PROSITE" id="PS51078">
    <property type="entry name" value="ICLR_ED"/>
    <property type="match status" value="1"/>
</dbReference>
<dbReference type="InterPro" id="IPR014757">
    <property type="entry name" value="Tscrpt_reg_IclR_C"/>
</dbReference>
<dbReference type="RefSeq" id="WP_107219574.1">
    <property type="nucleotide sequence ID" value="NZ_CP028339.1"/>
</dbReference>
<feature type="domain" description="HTH iclR-type" evidence="4">
    <location>
        <begin position="20"/>
        <end position="82"/>
    </location>
</feature>
<dbReference type="SUPFAM" id="SSF46785">
    <property type="entry name" value="Winged helix' DNA-binding domain"/>
    <property type="match status" value="1"/>
</dbReference>
<gene>
    <name evidence="6" type="ORF">Tharo_0164</name>
</gene>
<dbReference type="OrthoDB" id="9807558at2"/>
<evidence type="ECO:0000313" key="7">
    <source>
        <dbReference type="Proteomes" id="UP000241885"/>
    </source>
</evidence>
<dbReference type="SMART" id="SM00346">
    <property type="entry name" value="HTH_ICLR"/>
    <property type="match status" value="1"/>
</dbReference>
<evidence type="ECO:0000256" key="3">
    <source>
        <dbReference type="ARBA" id="ARBA00023163"/>
    </source>
</evidence>
<dbReference type="Pfam" id="PF09339">
    <property type="entry name" value="HTH_IclR"/>
    <property type="match status" value="1"/>
</dbReference>
<evidence type="ECO:0000256" key="2">
    <source>
        <dbReference type="ARBA" id="ARBA00023125"/>
    </source>
</evidence>
<keyword evidence="7" id="KW-1185">Reference proteome</keyword>
<dbReference type="InterPro" id="IPR036390">
    <property type="entry name" value="WH_DNA-bd_sf"/>
</dbReference>
<keyword evidence="1" id="KW-0805">Transcription regulation</keyword>
<evidence type="ECO:0000313" key="6">
    <source>
        <dbReference type="EMBL" id="AVR87115.1"/>
    </source>
</evidence>
<feature type="domain" description="IclR-ED" evidence="5">
    <location>
        <begin position="76"/>
        <end position="262"/>
    </location>
</feature>
<dbReference type="InterPro" id="IPR005471">
    <property type="entry name" value="Tscrpt_reg_IclR_N"/>
</dbReference>
<evidence type="ECO:0000256" key="1">
    <source>
        <dbReference type="ARBA" id="ARBA00023015"/>
    </source>
</evidence>
<dbReference type="GO" id="GO:0003677">
    <property type="term" value="F:DNA binding"/>
    <property type="evidence" value="ECO:0007669"/>
    <property type="project" value="UniProtKB-KW"/>
</dbReference>
<dbReference type="Gene3D" id="1.10.10.10">
    <property type="entry name" value="Winged helix-like DNA-binding domain superfamily/Winged helix DNA-binding domain"/>
    <property type="match status" value="1"/>
</dbReference>
<dbReference type="InterPro" id="IPR029016">
    <property type="entry name" value="GAF-like_dom_sf"/>
</dbReference>
<keyword evidence="3" id="KW-0804">Transcription</keyword>
<evidence type="ECO:0000259" key="4">
    <source>
        <dbReference type="PROSITE" id="PS51077"/>
    </source>
</evidence>
<dbReference type="InterPro" id="IPR036388">
    <property type="entry name" value="WH-like_DNA-bd_sf"/>
</dbReference>
<dbReference type="PROSITE" id="PS51077">
    <property type="entry name" value="HTH_ICLR"/>
    <property type="match status" value="1"/>
</dbReference>
<name>A0A2R4BIG9_THAAR</name>
<protein>
    <submittedName>
        <fullName evidence="6">Transcriptional regulator, IclR family</fullName>
    </submittedName>
</protein>
<dbReference type="AlphaFoldDB" id="A0A2R4BIG9"/>
<dbReference type="Gene3D" id="3.30.450.40">
    <property type="match status" value="1"/>
</dbReference>
<organism evidence="6 7">
    <name type="scientific">Thauera aromatica K172</name>
    <dbReference type="NCBI Taxonomy" id="44139"/>
    <lineage>
        <taxon>Bacteria</taxon>
        <taxon>Pseudomonadati</taxon>
        <taxon>Pseudomonadota</taxon>
        <taxon>Betaproteobacteria</taxon>
        <taxon>Rhodocyclales</taxon>
        <taxon>Zoogloeaceae</taxon>
        <taxon>Thauera</taxon>
    </lineage>
</organism>
<dbReference type="InterPro" id="IPR050707">
    <property type="entry name" value="HTH_MetabolicPath_Reg"/>
</dbReference>
<sequence length="262" mass="28324">MEKTAFPAAPGEVASERRSIQVISRAATILRALEKHPKGLSLGEIAKLVALPRSTVQRIVDALDRENLLIASSAAHGVRLGPALLPLAAATHFEVADLMRPTLEALTRETGESVDLAVIDQDKVVFVDQVTGRYRLSAVSAVGVSFPLHCSANGKAALAAMDKAELARLRKYMALVPHTPHTIRTWEELERDIARIRAAGVALDHEENSIGICAAAIAFRTPAGELAAISIPVPSQRFAAKEEALVSLLQRQRESIRQMLER</sequence>
<dbReference type="SUPFAM" id="SSF55781">
    <property type="entry name" value="GAF domain-like"/>
    <property type="match status" value="1"/>
</dbReference>
<proteinExistence type="predicted"/>
<dbReference type="GO" id="GO:0003700">
    <property type="term" value="F:DNA-binding transcription factor activity"/>
    <property type="evidence" value="ECO:0007669"/>
    <property type="project" value="TreeGrafter"/>
</dbReference>
<keyword evidence="2" id="KW-0238">DNA-binding</keyword>
<reference evidence="6 7" key="1">
    <citation type="submission" date="2018-03" db="EMBL/GenBank/DDBJ databases">
        <title>Complete genome sequence of Thauera aromatica, a model organism for studying aromatic compound degradation under denitrifying conditions.</title>
        <authorList>
            <person name="Lo H.-Y."/>
            <person name="Goris T."/>
            <person name="Boll M."/>
            <person name="Mueller J.A."/>
        </authorList>
    </citation>
    <scope>NUCLEOTIDE SEQUENCE [LARGE SCALE GENOMIC DNA]</scope>
    <source>
        <strain evidence="6 7">K172</strain>
    </source>
</reference>
<dbReference type="Proteomes" id="UP000241885">
    <property type="component" value="Chromosome"/>
</dbReference>
<dbReference type="GO" id="GO:0045892">
    <property type="term" value="P:negative regulation of DNA-templated transcription"/>
    <property type="evidence" value="ECO:0007669"/>
    <property type="project" value="TreeGrafter"/>
</dbReference>
<dbReference type="PANTHER" id="PTHR30136:SF35">
    <property type="entry name" value="HTH-TYPE TRANSCRIPTIONAL REGULATOR RV1719"/>
    <property type="match status" value="1"/>
</dbReference>
<dbReference type="Pfam" id="PF01614">
    <property type="entry name" value="IclR_C"/>
    <property type="match status" value="1"/>
</dbReference>